<keyword evidence="9 11" id="KW-0012">Acyltransferase</keyword>
<evidence type="ECO:0000256" key="1">
    <source>
        <dbReference type="ARBA" id="ARBA00004771"/>
    </source>
</evidence>
<evidence type="ECO:0000256" key="9">
    <source>
        <dbReference type="ARBA" id="ARBA00023315"/>
    </source>
</evidence>
<sequence length="476" mass="51245">MQQLTGLDAAFLALETTNSTGHVGGVCVLDPSEAPRPLDLALLTEVLGQRLPLVPVMRRKLLEVPLGLDQPYWVDDADFDIEYHIREVALPGPGSMAQLTEQLARLHARPLDRRRPLWETYLITGLADGLVAVYTKVHHAAIDGVSGAELLTVLLDLKPEGRKLPPAKEFVPAKPPNPVTLMARVAARLAWRPVQTVQLAGEFVRKVPTLAPLVSPLVGEMLGLNRGDGSVIPTTLGLAPSTPFNKKITPHRRVAFRSVSLADVKTVKNAFGTSVNDVVMGMCAGALRKWLTDHEALPSSPLNAMIPVSVRDEAAKGKMGNRVSAMLAVLPTNLDDPEQRLSVVHEATKVAKSQQATIPQGLVDDISDFAPPALTARVARVAFATGMMHRLPPFNICISNVPGPNVPVYLAGARLLAQYPMSVILDGQGLNITLVGYLGELHFGLVACRELVPDIENLATYLVDELNLLLKAAAAR</sequence>
<evidence type="ECO:0000256" key="11">
    <source>
        <dbReference type="RuleBase" id="RU361241"/>
    </source>
</evidence>
<evidence type="ECO:0000313" key="15">
    <source>
        <dbReference type="Proteomes" id="UP001589810"/>
    </source>
</evidence>
<evidence type="ECO:0000256" key="2">
    <source>
        <dbReference type="ARBA" id="ARBA00005189"/>
    </source>
</evidence>
<evidence type="ECO:0000256" key="5">
    <source>
        <dbReference type="ARBA" id="ARBA00022516"/>
    </source>
</evidence>
<dbReference type="InterPro" id="IPR004255">
    <property type="entry name" value="O-acyltransferase_WSD1_N"/>
</dbReference>
<reference evidence="14 15" key="1">
    <citation type="submission" date="2024-09" db="EMBL/GenBank/DDBJ databases">
        <authorList>
            <person name="Sun Q."/>
            <person name="Mori K."/>
        </authorList>
    </citation>
    <scope>NUCLEOTIDE SEQUENCE [LARGE SCALE GENOMIC DNA]</scope>
    <source>
        <strain evidence="14 15">TBRC 1432</strain>
    </source>
</reference>
<gene>
    <name evidence="14" type="ORF">ACFFH7_11020</name>
</gene>
<evidence type="ECO:0000256" key="7">
    <source>
        <dbReference type="ARBA" id="ARBA00022798"/>
    </source>
</evidence>
<proteinExistence type="inferred from homology"/>
<dbReference type="SUPFAM" id="SSF52777">
    <property type="entry name" value="CoA-dependent acyltransferases"/>
    <property type="match status" value="1"/>
</dbReference>
<keyword evidence="5 11" id="KW-0444">Lipid biosynthesis</keyword>
<accession>A0ABV6MP26</accession>
<dbReference type="EC" id="2.3.1.20" evidence="4 11"/>
<dbReference type="Gene3D" id="3.30.559.10">
    <property type="entry name" value="Chloramphenicol acetyltransferase-like domain"/>
    <property type="match status" value="1"/>
</dbReference>
<dbReference type="InterPro" id="IPR023213">
    <property type="entry name" value="CAT-like_dom_sf"/>
</dbReference>
<dbReference type="Pfam" id="PF03007">
    <property type="entry name" value="WS_DGAT_cat"/>
    <property type="match status" value="1"/>
</dbReference>
<keyword evidence="7 11" id="KW-0319">Glycerol metabolism</keyword>
<comment type="catalytic activity">
    <reaction evidence="10 11">
        <text>an acyl-CoA + a 1,2-diacyl-sn-glycerol = a triacyl-sn-glycerol + CoA</text>
        <dbReference type="Rhea" id="RHEA:10868"/>
        <dbReference type="ChEBI" id="CHEBI:17815"/>
        <dbReference type="ChEBI" id="CHEBI:57287"/>
        <dbReference type="ChEBI" id="CHEBI:58342"/>
        <dbReference type="ChEBI" id="CHEBI:64615"/>
        <dbReference type="EC" id="2.3.1.20"/>
    </reaction>
</comment>
<evidence type="ECO:0000256" key="8">
    <source>
        <dbReference type="ARBA" id="ARBA00023098"/>
    </source>
</evidence>
<dbReference type="Pfam" id="PF06974">
    <property type="entry name" value="WS_DGAT_C"/>
    <property type="match status" value="1"/>
</dbReference>
<dbReference type="PANTHER" id="PTHR31650:SF1">
    <property type="entry name" value="WAX ESTER SYNTHASE_DIACYLGLYCEROL ACYLTRANSFERASE 4-RELATED"/>
    <property type="match status" value="1"/>
</dbReference>
<evidence type="ECO:0000256" key="10">
    <source>
        <dbReference type="ARBA" id="ARBA00048109"/>
    </source>
</evidence>
<comment type="similarity">
    <text evidence="3 11">Belongs to the long-chain O-acyltransferase family.</text>
</comment>
<dbReference type="NCBIfam" id="TIGR02946">
    <property type="entry name" value="acyl_WS_DGAT"/>
    <property type="match status" value="1"/>
</dbReference>
<dbReference type="InterPro" id="IPR045034">
    <property type="entry name" value="O-acyltransferase_WSD1-like"/>
</dbReference>
<comment type="pathway">
    <text evidence="1 11">Glycerolipid metabolism; triacylglycerol biosynthesis.</text>
</comment>
<keyword evidence="8 11" id="KW-0443">Lipid metabolism</keyword>
<dbReference type="InterPro" id="IPR009721">
    <property type="entry name" value="O-acyltransferase_WSD1_C"/>
</dbReference>
<evidence type="ECO:0000256" key="4">
    <source>
        <dbReference type="ARBA" id="ARBA00013244"/>
    </source>
</evidence>
<dbReference type="InterPro" id="IPR014292">
    <property type="entry name" value="Acyl_transf_WS/DGAT"/>
</dbReference>
<comment type="pathway">
    <text evidence="2">Lipid metabolism.</text>
</comment>
<dbReference type="Proteomes" id="UP001589810">
    <property type="component" value="Unassembled WGS sequence"/>
</dbReference>
<name>A0ABV6MP26_9PSEU</name>
<organism evidence="14 15">
    <name type="scientific">Kutzneria chonburiensis</name>
    <dbReference type="NCBI Taxonomy" id="1483604"/>
    <lineage>
        <taxon>Bacteria</taxon>
        <taxon>Bacillati</taxon>
        <taxon>Actinomycetota</taxon>
        <taxon>Actinomycetes</taxon>
        <taxon>Pseudonocardiales</taxon>
        <taxon>Pseudonocardiaceae</taxon>
        <taxon>Kutzneria</taxon>
    </lineage>
</organism>
<dbReference type="GO" id="GO:0016746">
    <property type="term" value="F:acyltransferase activity"/>
    <property type="evidence" value="ECO:0007669"/>
    <property type="project" value="UniProtKB-KW"/>
</dbReference>
<dbReference type="EMBL" id="JBHLUD010000003">
    <property type="protein sequence ID" value="MFC0542014.1"/>
    <property type="molecule type" value="Genomic_DNA"/>
</dbReference>
<evidence type="ECO:0000256" key="3">
    <source>
        <dbReference type="ARBA" id="ARBA00009587"/>
    </source>
</evidence>
<dbReference type="RefSeq" id="WP_273943200.1">
    <property type="nucleotide sequence ID" value="NZ_CP097263.1"/>
</dbReference>
<keyword evidence="15" id="KW-1185">Reference proteome</keyword>
<evidence type="ECO:0000259" key="12">
    <source>
        <dbReference type="Pfam" id="PF03007"/>
    </source>
</evidence>
<evidence type="ECO:0000313" key="14">
    <source>
        <dbReference type="EMBL" id="MFC0542014.1"/>
    </source>
</evidence>
<protein>
    <recommendedName>
        <fullName evidence="4 11">Diacylglycerol O-acyltransferase</fullName>
        <ecNumber evidence="4 11">2.3.1.20</ecNumber>
    </recommendedName>
</protein>
<dbReference type="PANTHER" id="PTHR31650">
    <property type="entry name" value="O-ACYLTRANSFERASE (WSD1-LIKE) FAMILY PROTEIN"/>
    <property type="match status" value="1"/>
</dbReference>
<evidence type="ECO:0000256" key="6">
    <source>
        <dbReference type="ARBA" id="ARBA00022679"/>
    </source>
</evidence>
<feature type="domain" description="O-acyltransferase WSD1 C-terminal" evidence="13">
    <location>
        <begin position="319"/>
        <end position="469"/>
    </location>
</feature>
<evidence type="ECO:0000259" key="13">
    <source>
        <dbReference type="Pfam" id="PF06974"/>
    </source>
</evidence>
<feature type="domain" description="O-acyltransferase WSD1-like N-terminal" evidence="12">
    <location>
        <begin position="4"/>
        <end position="279"/>
    </location>
</feature>
<comment type="caution">
    <text evidence="14">The sequence shown here is derived from an EMBL/GenBank/DDBJ whole genome shotgun (WGS) entry which is preliminary data.</text>
</comment>
<keyword evidence="6 11" id="KW-0808">Transferase</keyword>